<dbReference type="CDD" id="cd16279">
    <property type="entry name" value="metallo-hydrolase-like_MBL-fold"/>
    <property type="match status" value="1"/>
</dbReference>
<protein>
    <submittedName>
        <fullName evidence="2">MBL fold metallo-hydrolase</fullName>
    </submittedName>
</protein>
<dbReference type="PANTHER" id="PTHR42663:SF6">
    <property type="entry name" value="HYDROLASE C777.06C-RELATED"/>
    <property type="match status" value="1"/>
</dbReference>
<evidence type="ECO:0000313" key="3">
    <source>
        <dbReference type="Proteomes" id="UP000315037"/>
    </source>
</evidence>
<accession>A0A506URL3</accession>
<dbReference type="InterPro" id="IPR001279">
    <property type="entry name" value="Metallo-B-lactamas"/>
</dbReference>
<dbReference type="RefSeq" id="WP_165600183.1">
    <property type="nucleotide sequence ID" value="NZ_SORZ01000001.1"/>
</dbReference>
<dbReference type="Proteomes" id="UP000315037">
    <property type="component" value="Unassembled WGS sequence"/>
</dbReference>
<dbReference type="SUPFAM" id="SSF56281">
    <property type="entry name" value="Metallo-hydrolase/oxidoreductase"/>
    <property type="match status" value="1"/>
</dbReference>
<comment type="caution">
    <text evidence="2">The sequence shown here is derived from an EMBL/GenBank/DDBJ whole genome shotgun (WGS) entry which is preliminary data.</text>
</comment>
<proteinExistence type="predicted"/>
<evidence type="ECO:0000259" key="1">
    <source>
        <dbReference type="SMART" id="SM00849"/>
    </source>
</evidence>
<feature type="domain" description="Metallo-beta-lactamase" evidence="1">
    <location>
        <begin position="43"/>
        <end position="215"/>
    </location>
</feature>
<keyword evidence="2" id="KW-0378">Hydrolase</keyword>
<dbReference type="Pfam" id="PF12706">
    <property type="entry name" value="Lactamase_B_2"/>
    <property type="match status" value="1"/>
</dbReference>
<reference evidence="2 3" key="1">
    <citation type="submission" date="2019-03" db="EMBL/GenBank/DDBJ databases">
        <title>The complete genome sequence of Neokomagataea sp. Jb2 NBRC113641.</title>
        <authorList>
            <person name="Chua K.-O."/>
            <person name="Chan K.-G."/>
            <person name="See-Too W.-S."/>
        </authorList>
    </citation>
    <scope>NUCLEOTIDE SEQUENCE [LARGE SCALE GENOMIC DNA]</scope>
    <source>
        <strain evidence="2 3">Jb2</strain>
    </source>
</reference>
<dbReference type="SMART" id="SM00849">
    <property type="entry name" value="Lactamase_B"/>
    <property type="match status" value="1"/>
</dbReference>
<gene>
    <name evidence="2" type="ORF">E3202_01865</name>
</gene>
<organism evidence="2 3">
    <name type="scientific">Oecophyllibacter saccharovorans</name>
    <dbReference type="NCBI Taxonomy" id="2558360"/>
    <lineage>
        <taxon>Bacteria</taxon>
        <taxon>Pseudomonadati</taxon>
        <taxon>Pseudomonadota</taxon>
        <taxon>Alphaproteobacteria</taxon>
        <taxon>Acetobacterales</taxon>
        <taxon>Acetobacteraceae</taxon>
        <taxon>Oecophyllibacter</taxon>
    </lineage>
</organism>
<dbReference type="PANTHER" id="PTHR42663">
    <property type="entry name" value="HYDROLASE C777.06C-RELATED-RELATED"/>
    <property type="match status" value="1"/>
</dbReference>
<dbReference type="AlphaFoldDB" id="A0A506URL3"/>
<name>A0A506URL3_9PROT</name>
<keyword evidence="3" id="KW-1185">Reference proteome</keyword>
<dbReference type="Gene3D" id="3.60.15.10">
    <property type="entry name" value="Ribonuclease Z/Hydroxyacylglutathione hydrolase-like"/>
    <property type="match status" value="1"/>
</dbReference>
<sequence>MKVTILGCGGSAGVPSIGGSEDPDQPAGKWGACDPYEIRNRRTRSSIVIEQAGFRLLVDSGPDLRQQLLANHLARVDALIFTHGHSDHIAGLDEVRAINRVIRKPLPLLATEDVLQELQARFSYAFRPWEGGQFYRAAFDVQPIPEAGNIQIGPLHGSVFPQTHGLIESRGMRFGDFAYSTDVAELPAPSLEMLKGVKTWVVGCFQPEQHFSHGWLARVLEWREIVQPQRLVLTHMGPAMDYATLKRTLPTGVEPAFDGMTLEISSS</sequence>
<evidence type="ECO:0000313" key="2">
    <source>
        <dbReference type="EMBL" id="TPW35723.1"/>
    </source>
</evidence>
<dbReference type="GO" id="GO:0016787">
    <property type="term" value="F:hydrolase activity"/>
    <property type="evidence" value="ECO:0007669"/>
    <property type="project" value="UniProtKB-KW"/>
</dbReference>
<dbReference type="EMBL" id="SORZ01000001">
    <property type="protein sequence ID" value="TPW35723.1"/>
    <property type="molecule type" value="Genomic_DNA"/>
</dbReference>
<dbReference type="InterPro" id="IPR036866">
    <property type="entry name" value="RibonucZ/Hydroxyglut_hydro"/>
</dbReference>